<keyword evidence="2" id="KW-0472">Membrane</keyword>
<gene>
    <name evidence="3" type="ORF">SAMN02982931_03217</name>
</gene>
<feature type="transmembrane region" description="Helical" evidence="2">
    <location>
        <begin position="73"/>
        <end position="95"/>
    </location>
</feature>
<sequence length="232" mass="24123">MFRTIVFSAFGAGLVVCVVISALQFFTTEPLILHAEQFEGTADSGHHHDAATPAHDHGDAGDWAPADGFERRAYTVLANLVLGAAVSLILLAAMVLRGDRIDARHGLLWGAAGFVAASLMPALGLPPELPGTPAADLVDRQVWWLATVVASAAGIALIAFGRHWAVKAAGLALFVLPHVIGAPPPPGHEVAYPGALAGEFVIASLVVSAVLWTLAGFSAGWLHRRLSGSTQP</sequence>
<dbReference type="RefSeq" id="WP_090877727.1">
    <property type="nucleotide sequence ID" value="NZ_FMXQ01000006.1"/>
</dbReference>
<organism evidence="3 4">
    <name type="scientific">Bauldia litoralis</name>
    <dbReference type="NCBI Taxonomy" id="665467"/>
    <lineage>
        <taxon>Bacteria</taxon>
        <taxon>Pseudomonadati</taxon>
        <taxon>Pseudomonadota</taxon>
        <taxon>Alphaproteobacteria</taxon>
        <taxon>Hyphomicrobiales</taxon>
        <taxon>Kaistiaceae</taxon>
        <taxon>Bauldia</taxon>
    </lineage>
</organism>
<keyword evidence="2" id="KW-1133">Transmembrane helix</keyword>
<dbReference type="AlphaFoldDB" id="A0A1G6DAU8"/>
<keyword evidence="2" id="KW-0812">Transmembrane</keyword>
<accession>A0A1G6DAU8</accession>
<name>A0A1G6DAU8_9HYPH</name>
<proteinExistence type="predicted"/>
<evidence type="ECO:0000256" key="2">
    <source>
        <dbReference type="SAM" id="Phobius"/>
    </source>
</evidence>
<feature type="region of interest" description="Disordered" evidence="1">
    <location>
        <begin position="43"/>
        <end position="62"/>
    </location>
</feature>
<feature type="compositionally biased region" description="Basic and acidic residues" evidence="1">
    <location>
        <begin position="44"/>
        <end position="60"/>
    </location>
</feature>
<dbReference type="Proteomes" id="UP000199071">
    <property type="component" value="Unassembled WGS sequence"/>
</dbReference>
<evidence type="ECO:0000256" key="1">
    <source>
        <dbReference type="SAM" id="MobiDB-lite"/>
    </source>
</evidence>
<evidence type="ECO:0000313" key="3">
    <source>
        <dbReference type="EMBL" id="SDB41975.1"/>
    </source>
</evidence>
<dbReference type="NCBIfam" id="TIGR02458">
    <property type="entry name" value="CbtA"/>
    <property type="match status" value="1"/>
</dbReference>
<dbReference type="Pfam" id="PF09490">
    <property type="entry name" value="CbtA"/>
    <property type="match status" value="1"/>
</dbReference>
<dbReference type="OrthoDB" id="9813640at2"/>
<protein>
    <submittedName>
        <fullName evidence="3">Cobalt transporter subunit CbtA</fullName>
    </submittedName>
</protein>
<reference evidence="3 4" key="1">
    <citation type="submission" date="2016-10" db="EMBL/GenBank/DDBJ databases">
        <authorList>
            <person name="de Groot N.N."/>
        </authorList>
    </citation>
    <scope>NUCLEOTIDE SEQUENCE [LARGE SCALE GENOMIC DNA]</scope>
    <source>
        <strain evidence="3 4">ATCC 35022</strain>
    </source>
</reference>
<feature type="transmembrane region" description="Helical" evidence="2">
    <location>
        <begin position="107"/>
        <end position="126"/>
    </location>
</feature>
<evidence type="ECO:0000313" key="4">
    <source>
        <dbReference type="Proteomes" id="UP000199071"/>
    </source>
</evidence>
<dbReference type="EMBL" id="FMXQ01000006">
    <property type="protein sequence ID" value="SDB41975.1"/>
    <property type="molecule type" value="Genomic_DNA"/>
</dbReference>
<dbReference type="InterPro" id="IPR012666">
    <property type="entry name" value="CbtA_put"/>
</dbReference>
<feature type="transmembrane region" description="Helical" evidence="2">
    <location>
        <begin position="7"/>
        <end position="26"/>
    </location>
</feature>
<feature type="transmembrane region" description="Helical" evidence="2">
    <location>
        <begin position="164"/>
        <end position="180"/>
    </location>
</feature>
<dbReference type="STRING" id="665467.SAMN02982931_03217"/>
<feature type="transmembrane region" description="Helical" evidence="2">
    <location>
        <begin position="200"/>
        <end position="222"/>
    </location>
</feature>
<keyword evidence="4" id="KW-1185">Reference proteome</keyword>
<feature type="transmembrane region" description="Helical" evidence="2">
    <location>
        <begin position="141"/>
        <end position="159"/>
    </location>
</feature>